<dbReference type="Proteomes" id="UP000002498">
    <property type="component" value="Unassembled WGS sequence"/>
</dbReference>
<name>A0A0B2X917_METRA</name>
<dbReference type="KEGG" id="maj:MAA_10903"/>
<dbReference type="AlphaFoldDB" id="A0A0B2X917"/>
<evidence type="ECO:0000313" key="2">
    <source>
        <dbReference type="Proteomes" id="UP000002498"/>
    </source>
</evidence>
<accession>A0A0B2X917</accession>
<keyword evidence="2" id="KW-1185">Reference proteome</keyword>
<organism evidence="1 2">
    <name type="scientific">Metarhizium robertsii (strain ARSEF 23 / ATCC MYA-3075)</name>
    <name type="common">Metarhizium anisopliae (strain ARSEF 23)</name>
    <dbReference type="NCBI Taxonomy" id="655844"/>
    <lineage>
        <taxon>Eukaryota</taxon>
        <taxon>Fungi</taxon>
        <taxon>Dikarya</taxon>
        <taxon>Ascomycota</taxon>
        <taxon>Pezizomycotina</taxon>
        <taxon>Sordariomycetes</taxon>
        <taxon>Hypocreomycetidae</taxon>
        <taxon>Hypocreales</taxon>
        <taxon>Clavicipitaceae</taxon>
        <taxon>Metarhizium</taxon>
    </lineage>
</organism>
<dbReference type="GeneID" id="23632352"/>
<gene>
    <name evidence="1" type="ORF">MAA_10903</name>
</gene>
<dbReference type="RefSeq" id="XP_011411151.1">
    <property type="nucleotide sequence ID" value="XM_011412849.1"/>
</dbReference>
<proteinExistence type="predicted"/>
<reference evidence="1 2" key="2">
    <citation type="journal article" date="2014" name="Proc. Natl. Acad. Sci. U.S.A.">
        <title>Trajectory and genomic determinants of fungal-pathogen speciation and host adaptation.</title>
        <authorList>
            <person name="Hu X."/>
            <person name="Xiao G."/>
            <person name="Zheng P."/>
            <person name="Shang Y."/>
            <person name="Su Y."/>
            <person name="Zhang X."/>
            <person name="Liu X."/>
            <person name="Zhan S."/>
            <person name="St Leger R.J."/>
            <person name="Wang C."/>
        </authorList>
    </citation>
    <scope>GENOME REANNOTATION</scope>
    <source>
        <strain evidence="2">ARSEF 23 / ATCC MYA-3075</strain>
    </source>
</reference>
<comment type="caution">
    <text evidence="1">The sequence shown here is derived from an EMBL/GenBank/DDBJ whole genome shotgun (WGS) entry which is preliminary data.</text>
</comment>
<dbReference type="EMBL" id="ADNJ02000003">
    <property type="protein sequence ID" value="KHO11388.1"/>
    <property type="molecule type" value="Genomic_DNA"/>
</dbReference>
<reference evidence="1 2" key="1">
    <citation type="journal article" date="2011" name="PLoS Genet.">
        <title>Genome sequencing and comparative transcriptomics of the model entomopathogenic fungi Metarhizium anisopliae and M. acridum.</title>
        <authorList>
            <person name="Gao Q."/>
            <person name="Jin K."/>
            <person name="Ying S.H."/>
            <person name="Zhang Y."/>
            <person name="Xiao G."/>
            <person name="Shang Y."/>
            <person name="Duan Z."/>
            <person name="Hu X."/>
            <person name="Xie X.Q."/>
            <person name="Zhou G."/>
            <person name="Peng G."/>
            <person name="Luo Z."/>
            <person name="Huang W."/>
            <person name="Wang B."/>
            <person name="Fang W."/>
            <person name="Wang S."/>
            <person name="Zhong Y."/>
            <person name="Ma L.J."/>
            <person name="St Leger R.J."/>
            <person name="Zhao G.P."/>
            <person name="Pei Y."/>
            <person name="Feng M.G."/>
            <person name="Xia Y."/>
            <person name="Wang C."/>
        </authorList>
    </citation>
    <scope>NUCLEOTIDE SEQUENCE [LARGE SCALE GENOMIC DNA]</scope>
    <source>
        <strain evidence="2">ARSEF 23 / ATCC MYA-3075</strain>
    </source>
</reference>
<protein>
    <submittedName>
        <fullName evidence="1">Polyprotein</fullName>
    </submittedName>
</protein>
<sequence>MTTAFATEAAKRLRGQTTEAPLSDKWMIQENHSFSVCEQGRLRKIFEYLNPLVKITDANIARPTIRCKVISAYETHKSKVAEALRQSSGQIHVSFDG</sequence>
<dbReference type="HOGENOM" id="CLU_2347161_0_0_1"/>
<evidence type="ECO:0000313" key="1">
    <source>
        <dbReference type="EMBL" id="KHO11388.1"/>
    </source>
</evidence>